<dbReference type="EMBL" id="GDHC01020983">
    <property type="protein sequence ID" value="JAP97645.1"/>
    <property type="molecule type" value="Transcribed_RNA"/>
</dbReference>
<evidence type="ECO:0000256" key="2">
    <source>
        <dbReference type="ARBA" id="ARBA00005787"/>
    </source>
</evidence>
<feature type="transmembrane region" description="Helical" evidence="6">
    <location>
        <begin position="168"/>
        <end position="192"/>
    </location>
</feature>
<dbReference type="PROSITE" id="PS51257">
    <property type="entry name" value="PROKAR_LIPOPROTEIN"/>
    <property type="match status" value="1"/>
</dbReference>
<protein>
    <submittedName>
        <fullName evidence="8">Clarin-3</fullName>
    </submittedName>
</protein>
<dbReference type="EMBL" id="GBHO01013748">
    <property type="protein sequence ID" value="JAG29856.1"/>
    <property type="molecule type" value="Transcribed_RNA"/>
</dbReference>
<dbReference type="GO" id="GO:0007605">
    <property type="term" value="P:sensory perception of sound"/>
    <property type="evidence" value="ECO:0007669"/>
    <property type="project" value="UniProtKB-ARBA"/>
</dbReference>
<accession>A0A0A9YDZ1</accession>
<reference evidence="9" key="3">
    <citation type="journal article" date="2016" name="Gigascience">
        <title>De novo construction of an expanded transcriptome assembly for the western tarnished plant bug, Lygus hesperus.</title>
        <authorList>
            <person name="Tassone E.E."/>
            <person name="Geib S.M."/>
            <person name="Hall B."/>
            <person name="Fabrick J.A."/>
            <person name="Brent C.S."/>
            <person name="Hull J.J."/>
        </authorList>
    </citation>
    <scope>NUCLEOTIDE SEQUENCE</scope>
</reference>
<dbReference type="GO" id="GO:0016020">
    <property type="term" value="C:membrane"/>
    <property type="evidence" value="ECO:0007669"/>
    <property type="project" value="UniProtKB-SubCell"/>
</dbReference>
<dbReference type="InterPro" id="IPR026748">
    <property type="entry name" value="Clarin"/>
</dbReference>
<dbReference type="AlphaFoldDB" id="A0A0A9YDZ1"/>
<organism evidence="8">
    <name type="scientific">Lygus hesperus</name>
    <name type="common">Western plant bug</name>
    <dbReference type="NCBI Taxonomy" id="30085"/>
    <lineage>
        <taxon>Eukaryota</taxon>
        <taxon>Metazoa</taxon>
        <taxon>Ecdysozoa</taxon>
        <taxon>Arthropoda</taxon>
        <taxon>Hexapoda</taxon>
        <taxon>Insecta</taxon>
        <taxon>Pterygota</taxon>
        <taxon>Neoptera</taxon>
        <taxon>Paraneoptera</taxon>
        <taxon>Hemiptera</taxon>
        <taxon>Heteroptera</taxon>
        <taxon>Panheteroptera</taxon>
        <taxon>Cimicomorpha</taxon>
        <taxon>Miridae</taxon>
        <taxon>Mirini</taxon>
        <taxon>Lygus</taxon>
    </lineage>
</organism>
<dbReference type="PANTHER" id="PTHR31548:SF1">
    <property type="entry name" value="LD47387P"/>
    <property type="match status" value="1"/>
</dbReference>
<proteinExistence type="inferred from homology"/>
<feature type="transmembrane region" description="Helical" evidence="6">
    <location>
        <begin position="85"/>
        <end position="113"/>
    </location>
</feature>
<dbReference type="Pfam" id="PF25807">
    <property type="entry name" value="Clarin-2"/>
    <property type="match status" value="1"/>
</dbReference>
<comment type="similarity">
    <text evidence="2">Belongs to the clarin family.</text>
</comment>
<dbReference type="PANTHER" id="PTHR31548">
    <property type="entry name" value="CLARIN"/>
    <property type="match status" value="1"/>
</dbReference>
<reference evidence="8" key="2">
    <citation type="submission" date="2014-07" db="EMBL/GenBank/DDBJ databases">
        <authorList>
            <person name="Hull J."/>
        </authorList>
    </citation>
    <scope>NUCLEOTIDE SEQUENCE</scope>
</reference>
<gene>
    <name evidence="8" type="primary">Clrn3_0</name>
    <name evidence="7" type="synonym">Clrn3_2</name>
    <name evidence="8" type="ORF">CM83_47434</name>
    <name evidence="7" type="ORF">CM83_47438</name>
    <name evidence="9" type="ORF">g.44963</name>
</gene>
<evidence type="ECO:0000256" key="1">
    <source>
        <dbReference type="ARBA" id="ARBA00004141"/>
    </source>
</evidence>
<comment type="subcellular location">
    <subcellularLocation>
        <location evidence="1">Membrane</location>
        <topology evidence="1">Multi-pass membrane protein</topology>
    </subcellularLocation>
</comment>
<feature type="transmembrane region" description="Helical" evidence="6">
    <location>
        <begin position="125"/>
        <end position="148"/>
    </location>
</feature>
<keyword evidence="3 6" id="KW-0812">Transmembrane</keyword>
<dbReference type="EMBL" id="GBHO01013750">
    <property type="protein sequence ID" value="JAG29854.1"/>
    <property type="molecule type" value="Transcribed_RNA"/>
</dbReference>
<name>A0A0A9YDZ1_LYGHE</name>
<evidence type="ECO:0000256" key="3">
    <source>
        <dbReference type="ARBA" id="ARBA00022692"/>
    </source>
</evidence>
<reference evidence="8" key="1">
    <citation type="journal article" date="2014" name="PLoS ONE">
        <title>Transcriptome-Based Identification of ABC Transporters in the Western Tarnished Plant Bug Lygus hesperus.</title>
        <authorList>
            <person name="Hull J.J."/>
            <person name="Chaney K."/>
            <person name="Geib S.M."/>
            <person name="Fabrick J.A."/>
            <person name="Brent C.S."/>
            <person name="Walsh D."/>
            <person name="Lavine L.C."/>
        </authorList>
    </citation>
    <scope>NUCLEOTIDE SEQUENCE</scope>
</reference>
<sequence length="220" mass="24355">MNLYKNGMIFGTFLGSCLCIGLLAASLGTRYWIVSTAAIVNRTESDGKVFYGLFNGEKNLNFGIGWRTYELNVPQEMSALMVYSYWLGTVCCMAAGIVFSSLSAVLAVVNSATTPIWTITGVPGLYLWNIVSILFQSGAVALWVTLYFRKLQFSIMTSDDRWSTEGRAFFGLSFWLVVASIGVQIINVIFIYSATSDMRQKKKAAKPVIEEKTNGAIMLY</sequence>
<evidence type="ECO:0000256" key="5">
    <source>
        <dbReference type="ARBA" id="ARBA00023136"/>
    </source>
</evidence>
<evidence type="ECO:0000256" key="4">
    <source>
        <dbReference type="ARBA" id="ARBA00022989"/>
    </source>
</evidence>
<evidence type="ECO:0000256" key="6">
    <source>
        <dbReference type="SAM" id="Phobius"/>
    </source>
</evidence>
<evidence type="ECO:0000313" key="9">
    <source>
        <dbReference type="EMBL" id="JAP97645.1"/>
    </source>
</evidence>
<evidence type="ECO:0000313" key="8">
    <source>
        <dbReference type="EMBL" id="JAG29856.1"/>
    </source>
</evidence>
<keyword evidence="4 6" id="KW-1133">Transmembrane helix</keyword>
<keyword evidence="5 6" id="KW-0472">Membrane</keyword>
<evidence type="ECO:0000313" key="7">
    <source>
        <dbReference type="EMBL" id="JAG29854.1"/>
    </source>
</evidence>